<dbReference type="InterPro" id="IPR048101">
    <property type="entry name" value="MobP2"/>
</dbReference>
<evidence type="ECO:0000313" key="2">
    <source>
        <dbReference type="EMBL" id="QFQ92554.1"/>
    </source>
</evidence>
<feature type="region of interest" description="Disordered" evidence="1">
    <location>
        <begin position="398"/>
        <end position="421"/>
    </location>
</feature>
<dbReference type="Pfam" id="PF18555">
    <property type="entry name" value="MobL"/>
    <property type="match status" value="1"/>
</dbReference>
<proteinExistence type="predicted"/>
<dbReference type="EMBL" id="CP045068">
    <property type="protein sequence ID" value="QFQ92554.1"/>
    <property type="molecule type" value="Genomic_DNA"/>
</dbReference>
<dbReference type="InterPro" id="IPR041073">
    <property type="entry name" value="MobL"/>
</dbReference>
<dbReference type="RefSeq" id="WP_054715260.1">
    <property type="nucleotide sequence ID" value="NZ_CP045068.1"/>
</dbReference>
<organism evidence="2 3">
    <name type="scientific">Lacticaseibacillus manihotivorans</name>
    <dbReference type="NCBI Taxonomy" id="88233"/>
    <lineage>
        <taxon>Bacteria</taxon>
        <taxon>Bacillati</taxon>
        <taxon>Bacillota</taxon>
        <taxon>Bacilli</taxon>
        <taxon>Lactobacillales</taxon>
        <taxon>Lactobacillaceae</taxon>
        <taxon>Lacticaseibacillus</taxon>
    </lineage>
</organism>
<dbReference type="NCBIfam" id="NF041498">
    <property type="entry name" value="MobP2"/>
    <property type="match status" value="1"/>
</dbReference>
<dbReference type="AlphaFoldDB" id="A0A5P8JUW4"/>
<reference evidence="2 3" key="1">
    <citation type="submission" date="2019-10" db="EMBL/GenBank/DDBJ databases">
        <title>Genome sequencing of Lactobacillus manihotivorans.</title>
        <authorList>
            <person name="Kim K."/>
        </authorList>
    </citation>
    <scope>NUCLEOTIDE SEQUENCE [LARGE SCALE GENOMIC DNA]</scope>
    <source>
        <strain evidence="2 3">LM010</strain>
    </source>
</reference>
<evidence type="ECO:0000256" key="1">
    <source>
        <dbReference type="SAM" id="MobiDB-lite"/>
    </source>
</evidence>
<protein>
    <recommendedName>
        <fullName evidence="4">Relaxase</fullName>
    </recommendedName>
</protein>
<feature type="compositionally biased region" description="Basic and acidic residues" evidence="1">
    <location>
        <begin position="399"/>
        <end position="412"/>
    </location>
</feature>
<feature type="compositionally biased region" description="Basic and acidic residues" evidence="1">
    <location>
        <begin position="351"/>
        <end position="367"/>
    </location>
</feature>
<evidence type="ECO:0008006" key="4">
    <source>
        <dbReference type="Google" id="ProtNLM"/>
    </source>
</evidence>
<dbReference type="Proteomes" id="UP000388452">
    <property type="component" value="Chromosome"/>
</dbReference>
<feature type="region of interest" description="Disordered" evidence="1">
    <location>
        <begin position="350"/>
        <end position="374"/>
    </location>
</feature>
<evidence type="ECO:0000313" key="3">
    <source>
        <dbReference type="Proteomes" id="UP000388452"/>
    </source>
</evidence>
<sequence length="421" mass="48755">MIVSSSPGIVSVMRFERPGDEHFSGYINYINRSDAMRAKHFKDWNAVNYDGYNHYMENPEKSTGIFTAGKDQLDLDVRKQLRQSFEKAERAGSVMWQTVVSFDNTFLAEHGIYDLQTQEVDQQKLRTAIRTGMGRLLANEGLTASALWSASIHLNTDNIHVHIATVEPDPQRELMEFERDGKVIQERKGYLKAGTLSKFKSAVANELLNRDPSLAQISSLIRDRLPAHQQPWRDLPDWQLMNYYKQIYSKLPDDRRQWRYNMNGMKNLRPLLDGFASQYMQLYHKAELEAFDSQLMTEVNFREFLYGKGQPGKEENRAQDYYDHKYGELFARMGNSVLKEMLAQDRWNQYKQDDSKTGATDLPERSPADGAPNHGILASLKAIKNLFRGDVQQHLLNKQAHDRSATEEESKRTNQNQDLYR</sequence>
<gene>
    <name evidence="2" type="ORF">LM010_14675</name>
</gene>
<name>A0A5P8JUW4_9LACO</name>
<accession>A0A5P8JUW4</accession>